<reference evidence="2 3" key="1">
    <citation type="submission" date="2017-06" db="EMBL/GenBank/DDBJ databases">
        <title>Complete genome sequence of Paenibacillus donghaensis KCTC 13049T isolated from East Sea sediment, South Korea.</title>
        <authorList>
            <person name="Jung B.K."/>
            <person name="Hong S.-J."/>
            <person name="Shin J.-H."/>
        </authorList>
    </citation>
    <scope>NUCLEOTIDE SEQUENCE [LARGE SCALE GENOMIC DNA]</scope>
    <source>
        <strain evidence="2 3">KCTC 13049</strain>
    </source>
</reference>
<dbReference type="Proteomes" id="UP000249890">
    <property type="component" value="Chromosome"/>
</dbReference>
<accession>A0A2Z2KJ28</accession>
<dbReference type="EMBL" id="CP021780">
    <property type="protein sequence ID" value="ASA19771.1"/>
    <property type="molecule type" value="Genomic_DNA"/>
</dbReference>
<dbReference type="AlphaFoldDB" id="A0A2Z2KJ28"/>
<protein>
    <submittedName>
        <fullName evidence="2">DNA-binding protein</fullName>
    </submittedName>
</protein>
<evidence type="ECO:0000259" key="1">
    <source>
        <dbReference type="Pfam" id="PF12728"/>
    </source>
</evidence>
<gene>
    <name evidence="2" type="ORF">B9T62_02475</name>
</gene>
<sequence>MYQSPLVAINQQDAYDLLFQNYPDVVNITEMCEMLGGISNKTAYKLLQEDKISHCKIGRIYKIPKINILLYLNLFTLNFDRSHFDALPH</sequence>
<evidence type="ECO:0000313" key="2">
    <source>
        <dbReference type="EMBL" id="ASA19771.1"/>
    </source>
</evidence>
<keyword evidence="3" id="KW-1185">Reference proteome</keyword>
<dbReference type="GO" id="GO:0003677">
    <property type="term" value="F:DNA binding"/>
    <property type="evidence" value="ECO:0007669"/>
    <property type="project" value="UniProtKB-KW"/>
</dbReference>
<proteinExistence type="predicted"/>
<dbReference type="RefSeq" id="WP_087913796.1">
    <property type="nucleotide sequence ID" value="NZ_CP021780.1"/>
</dbReference>
<organism evidence="2 3">
    <name type="scientific">Paenibacillus donghaensis</name>
    <dbReference type="NCBI Taxonomy" id="414771"/>
    <lineage>
        <taxon>Bacteria</taxon>
        <taxon>Bacillati</taxon>
        <taxon>Bacillota</taxon>
        <taxon>Bacilli</taxon>
        <taxon>Bacillales</taxon>
        <taxon>Paenibacillaceae</taxon>
        <taxon>Paenibacillus</taxon>
    </lineage>
</organism>
<evidence type="ECO:0000313" key="3">
    <source>
        <dbReference type="Proteomes" id="UP000249890"/>
    </source>
</evidence>
<keyword evidence="2" id="KW-0238">DNA-binding</keyword>
<dbReference type="OrthoDB" id="515428at2"/>
<dbReference type="InterPro" id="IPR041657">
    <property type="entry name" value="HTH_17"/>
</dbReference>
<dbReference type="KEGG" id="pdh:B9T62_02475"/>
<feature type="domain" description="Helix-turn-helix" evidence="1">
    <location>
        <begin position="27"/>
        <end position="72"/>
    </location>
</feature>
<dbReference type="Pfam" id="PF12728">
    <property type="entry name" value="HTH_17"/>
    <property type="match status" value="1"/>
</dbReference>
<name>A0A2Z2KJ28_9BACL</name>